<keyword evidence="2" id="KW-1185">Reference proteome</keyword>
<gene>
    <name evidence="1" type="ORF">BD310DRAFT_539506</name>
</gene>
<dbReference type="Proteomes" id="UP000292082">
    <property type="component" value="Unassembled WGS sequence"/>
</dbReference>
<dbReference type="AlphaFoldDB" id="A0A4Q9PT55"/>
<protein>
    <submittedName>
        <fullName evidence="1">Uncharacterized protein</fullName>
    </submittedName>
</protein>
<sequence>MMLIAFVERTSLRAYTDMTVDVMMVQPIQRIFDFSRDADPPNARTLASLHLTSPCLGTATKTRSALDGLASSSRGEDAGAGAWLRVRLDDAAMGRLFASIGIKYTQIHSLYALQDRLLGVLALPRAVPRRFRGRLDAPHRVPIRPPRGGLDVLRYDALRPTSLILPLPRTQPYLLREQEGDTSVRRALTTG</sequence>
<accession>A0A4Q9PT55</accession>
<dbReference type="EMBL" id="ML145135">
    <property type="protein sequence ID" value="TBU57565.1"/>
    <property type="molecule type" value="Genomic_DNA"/>
</dbReference>
<reference evidence="1 2" key="1">
    <citation type="submission" date="2019-01" db="EMBL/GenBank/DDBJ databases">
        <title>Draft genome sequences of three monokaryotic isolates of the white-rot basidiomycete fungus Dichomitus squalens.</title>
        <authorList>
            <consortium name="DOE Joint Genome Institute"/>
            <person name="Lopez S.C."/>
            <person name="Andreopoulos B."/>
            <person name="Pangilinan J."/>
            <person name="Lipzen A."/>
            <person name="Riley R."/>
            <person name="Ahrendt S."/>
            <person name="Ng V."/>
            <person name="Barry K."/>
            <person name="Daum C."/>
            <person name="Grigoriev I.V."/>
            <person name="Hilden K.S."/>
            <person name="Makela M.R."/>
            <person name="de Vries R.P."/>
        </authorList>
    </citation>
    <scope>NUCLEOTIDE SEQUENCE [LARGE SCALE GENOMIC DNA]</scope>
    <source>
        <strain evidence="1 2">CBS 464.89</strain>
    </source>
</reference>
<proteinExistence type="predicted"/>
<evidence type="ECO:0000313" key="1">
    <source>
        <dbReference type="EMBL" id="TBU57565.1"/>
    </source>
</evidence>
<name>A0A4Q9PT55_9APHY</name>
<evidence type="ECO:0000313" key="2">
    <source>
        <dbReference type="Proteomes" id="UP000292082"/>
    </source>
</evidence>
<organism evidence="1 2">
    <name type="scientific">Dichomitus squalens</name>
    <dbReference type="NCBI Taxonomy" id="114155"/>
    <lineage>
        <taxon>Eukaryota</taxon>
        <taxon>Fungi</taxon>
        <taxon>Dikarya</taxon>
        <taxon>Basidiomycota</taxon>
        <taxon>Agaricomycotina</taxon>
        <taxon>Agaricomycetes</taxon>
        <taxon>Polyporales</taxon>
        <taxon>Polyporaceae</taxon>
        <taxon>Dichomitus</taxon>
    </lineage>
</organism>